<gene>
    <name evidence="1" type="ORF">I6H58_07375</name>
</gene>
<dbReference type="SUPFAM" id="SSF56645">
    <property type="entry name" value="Acyl-CoA dehydrogenase NM domain-like"/>
    <property type="match status" value="1"/>
</dbReference>
<evidence type="ECO:0000313" key="2">
    <source>
        <dbReference type="Proteomes" id="UP000595221"/>
    </source>
</evidence>
<dbReference type="RefSeq" id="WP_198489832.1">
    <property type="nucleotide sequence ID" value="NZ_CP066078.1"/>
</dbReference>
<name>A0A7T4MSI0_9MICC</name>
<organism evidence="1 2">
    <name type="scientific">Rothia kristinae</name>
    <dbReference type="NCBI Taxonomy" id="37923"/>
    <lineage>
        <taxon>Bacteria</taxon>
        <taxon>Bacillati</taxon>
        <taxon>Actinomycetota</taxon>
        <taxon>Actinomycetes</taxon>
        <taxon>Micrococcales</taxon>
        <taxon>Micrococcaceae</taxon>
        <taxon>Rothia</taxon>
    </lineage>
</organism>
<dbReference type="EMBL" id="CP066078">
    <property type="protein sequence ID" value="QQC58797.1"/>
    <property type="molecule type" value="Genomic_DNA"/>
</dbReference>
<dbReference type="PANTHER" id="PTHR43884">
    <property type="entry name" value="ACYL-COA DEHYDROGENASE"/>
    <property type="match status" value="1"/>
</dbReference>
<proteinExistence type="predicted"/>
<dbReference type="InterPro" id="IPR009100">
    <property type="entry name" value="AcylCoA_DH/oxidase_NM_dom_sf"/>
</dbReference>
<dbReference type="AlphaFoldDB" id="A0A7T4MSI0"/>
<dbReference type="InterPro" id="IPR046373">
    <property type="entry name" value="Acyl-CoA_Oxase/DH_mid-dom_sf"/>
</dbReference>
<dbReference type="Gene3D" id="2.40.110.10">
    <property type="entry name" value="Butyryl-CoA Dehydrogenase, subunit A, domain 2"/>
    <property type="match status" value="1"/>
</dbReference>
<dbReference type="PANTHER" id="PTHR43884:SF12">
    <property type="entry name" value="ISOVALERYL-COA DEHYDROGENASE, MITOCHONDRIAL-RELATED"/>
    <property type="match status" value="1"/>
</dbReference>
<dbReference type="Proteomes" id="UP000595221">
    <property type="component" value="Chromosome"/>
</dbReference>
<sequence>MTDLDLASRPLTAYPHREKVLDLAEQAADAVDRDQASPFTTLQELGDLGLLTLGRTGSLLPQAAVVHDIATRCVSTAFSLWAHRSVIAFFDAVDRPLPEGLSTARVSGTTAMAAAFKDAAGIGELGVRARPGAEGGLILDGVIPWASNLHPGGIAVVPVALTDDEGHQTGKAIVALSTDRSGFDTAPMRNLLALNATGSGFTRVREVHVPARDILTEDVPAFLARISAPFLLLQSSLCLGLAAAAVDSARLGADHVCGVFREQYDAVAATQHQLHGRLTVLAGDPGSATRRDLLQLRLDAAHQAKAATDLELMVVGGRGYVARSATARRVREAAFLPVQSPTEGHLRLELQRA</sequence>
<accession>A0A7T4MSI0</accession>
<dbReference type="GO" id="GO:0003995">
    <property type="term" value="F:acyl-CoA dehydrogenase activity"/>
    <property type="evidence" value="ECO:0007669"/>
    <property type="project" value="TreeGrafter"/>
</dbReference>
<protein>
    <submittedName>
        <fullName evidence="1">Acyl-CoA/acyl-ACP dehydrogenase</fullName>
    </submittedName>
</protein>
<reference evidence="1 2" key="1">
    <citation type="submission" date="2020-12" db="EMBL/GenBank/DDBJ databases">
        <title>FDA dAtabase for Regulatory Grade micrObial Sequences (FDA-ARGOS): Supporting development and validation of Infectious Disease Dx tests.</title>
        <authorList>
            <person name="Sproer C."/>
            <person name="Gronow S."/>
            <person name="Severitt S."/>
            <person name="Schroder I."/>
            <person name="Tallon L."/>
            <person name="Sadzewicz L."/>
            <person name="Zhao X."/>
            <person name="Boylan J."/>
            <person name="Ott S."/>
            <person name="Bowen H."/>
            <person name="Vavikolanu K."/>
            <person name="Mehta A."/>
            <person name="Aluvathingal J."/>
            <person name="Nadendla S."/>
            <person name="Lowell S."/>
            <person name="Myers T."/>
            <person name="Yan Y."/>
            <person name="Sichtig H."/>
        </authorList>
    </citation>
    <scope>NUCLEOTIDE SEQUENCE [LARGE SCALE GENOMIC DNA]</scope>
    <source>
        <strain evidence="1 2">FDAARGOS_1001</strain>
    </source>
</reference>
<evidence type="ECO:0000313" key="1">
    <source>
        <dbReference type="EMBL" id="QQC58797.1"/>
    </source>
</evidence>